<sequence length="1110" mass="114442">MSQPRNRSRRIPAALLASVVAAGAMTVAGGPATAAAAPATGAPDAPPQSAAEALGAHDAKLLDQAEAKHAPTVTLIIATEKGRAGTVAKALTDLGASVSQRYDQVGYVLAKVPTAKALRAATLPGVSAVDLDETIKLPDPTPEAARRGTTAAAQGATLAGPGADTGAVNPYMPTNETGAESFKAAHPAWDGRGVTIGIMDSGVDLDQPALQRTTTGERKIVDWVTATDPLEDATWRPMVTAVSGPTFTTGTAATGITTWTAPAGSYRFNLFRESITAASDPAGDVNRDGDTTDAWGILYDPATGDIRVDVNQNNDFTDDELMRPYKEKFQVGHFGTDNPATAVRDQMPFVVEYRRNVDVTPGDGAPGPYYDYVNIGIVEATHGTHVAGITAANDMLGNAAFDGAAPGAKLVSARACSWGGGCTAAALTTGMVDLVVNRKVDVVNMSIGGLPALNDGANARADLYNELINTYGVQMFISAGNSGPGLNTVGDPSVATDVVSVAASISKATWLANYGSVVRKENALFNFSSRGPREDGGFKPNIAAPGSAISTAPTWQPGVPVAEAGYPLPPGYQMLNGTSMAAPQAAGAAALLLSAAKATDRGVTPAALRRAVYSSAKPIKDVPTYAQGYGLLNVPAAWKLLAKGPSTRSYTADAPVCTVLSDQLTKRNPDSGAYEPNPGRGTGVYNRCGAAQGGHQVGQSRTYAVKLTRTSGPAGSIRHELALRGNDGTFTAPKSVRLPLNRTVTVKVTARPRTAGAHGAILTVDDRATVGIDFEVSTVVVAAADVRKPDYSWSAEGSVDRNSFTSYFVNVPAGAGALQVNLAGIATGSQTRFIAFNPYGVPVESTSSLQCYTNFSDAAACKPQERDYQNPIPGVWEIEVESRRTSPALNNPFQLRARVQGVKVEPAVIELPAVRAGEPTAASWTVTNTFGPVSVTGQGGPLSSVHAERPSITQGTTKEFLVDVPAGATAFNARIGNTSDLGADLDLFVYSTVDGKQVEVGRSADGDSEEAVTVKDPKPGTYRVVVDGYAVATGGTAYDYRDSFSAPSLGTLSAPATPLFLANGATATLTGTVTALATPAAGRELYGELAVTTTEGAVVGRGAVDVGAVN</sequence>
<accession>A0A1C5HDD4</accession>
<dbReference type="PROSITE" id="PS00136">
    <property type="entry name" value="SUBTILASE_ASP"/>
    <property type="match status" value="1"/>
</dbReference>
<feature type="chain" id="PRO_5008717594" evidence="7">
    <location>
        <begin position="37"/>
        <end position="1110"/>
    </location>
</feature>
<feature type="signal peptide" evidence="7">
    <location>
        <begin position="1"/>
        <end position="36"/>
    </location>
</feature>
<dbReference type="InterPro" id="IPR023828">
    <property type="entry name" value="Peptidase_S8_Ser-AS"/>
</dbReference>
<dbReference type="GO" id="GO:0004252">
    <property type="term" value="F:serine-type endopeptidase activity"/>
    <property type="evidence" value="ECO:0007669"/>
    <property type="project" value="UniProtKB-UniRule"/>
</dbReference>
<protein>
    <submittedName>
        <fullName evidence="10">Subtilase family protein</fullName>
    </submittedName>
</protein>
<keyword evidence="3 5" id="KW-0378">Hydrolase</keyword>
<feature type="active site" description="Charge relay system" evidence="5">
    <location>
        <position position="382"/>
    </location>
</feature>
<dbReference type="InterPro" id="IPR006311">
    <property type="entry name" value="TAT_signal"/>
</dbReference>
<dbReference type="PANTHER" id="PTHR43806:SF11">
    <property type="entry name" value="CEREVISIN-RELATED"/>
    <property type="match status" value="1"/>
</dbReference>
<evidence type="ECO:0000259" key="9">
    <source>
        <dbReference type="Pfam" id="PF04151"/>
    </source>
</evidence>
<keyword evidence="11" id="KW-1185">Reference proteome</keyword>
<dbReference type="PANTHER" id="PTHR43806">
    <property type="entry name" value="PEPTIDASE S8"/>
    <property type="match status" value="1"/>
</dbReference>
<evidence type="ECO:0000256" key="2">
    <source>
        <dbReference type="ARBA" id="ARBA00022670"/>
    </source>
</evidence>
<dbReference type="InterPro" id="IPR050131">
    <property type="entry name" value="Peptidase_S8_subtilisin-like"/>
</dbReference>
<feature type="active site" description="Charge relay system" evidence="5">
    <location>
        <position position="579"/>
    </location>
</feature>
<dbReference type="PROSITE" id="PS51318">
    <property type="entry name" value="TAT"/>
    <property type="match status" value="1"/>
</dbReference>
<evidence type="ECO:0000256" key="6">
    <source>
        <dbReference type="RuleBase" id="RU003355"/>
    </source>
</evidence>
<dbReference type="InterPro" id="IPR007280">
    <property type="entry name" value="Peptidase_C_arc/bac"/>
</dbReference>
<evidence type="ECO:0000259" key="8">
    <source>
        <dbReference type="Pfam" id="PF00082"/>
    </source>
</evidence>
<dbReference type="InterPro" id="IPR023827">
    <property type="entry name" value="Peptidase_S8_Asp-AS"/>
</dbReference>
<organism evidence="10 11">
    <name type="scientific">Micromonospora siamensis</name>
    <dbReference type="NCBI Taxonomy" id="299152"/>
    <lineage>
        <taxon>Bacteria</taxon>
        <taxon>Bacillati</taxon>
        <taxon>Actinomycetota</taxon>
        <taxon>Actinomycetes</taxon>
        <taxon>Micromonosporales</taxon>
        <taxon>Micromonosporaceae</taxon>
        <taxon>Micromonospora</taxon>
    </lineage>
</organism>
<dbReference type="InterPro" id="IPR015500">
    <property type="entry name" value="Peptidase_S8_subtilisin-rel"/>
</dbReference>
<dbReference type="GO" id="GO:0006508">
    <property type="term" value="P:proteolysis"/>
    <property type="evidence" value="ECO:0007669"/>
    <property type="project" value="UniProtKB-KW"/>
</dbReference>
<dbReference type="PROSITE" id="PS00138">
    <property type="entry name" value="SUBTILASE_SER"/>
    <property type="match status" value="1"/>
</dbReference>
<feature type="domain" description="Peptidase C-terminal archaeal/bacterial" evidence="9">
    <location>
        <begin position="962"/>
        <end position="1028"/>
    </location>
</feature>
<dbReference type="InterPro" id="IPR036852">
    <property type="entry name" value="Peptidase_S8/S53_dom_sf"/>
</dbReference>
<name>A0A1C5HDD4_9ACTN</name>
<dbReference type="InterPro" id="IPR000209">
    <property type="entry name" value="Peptidase_S8/S53_dom"/>
</dbReference>
<keyword evidence="2 5" id="KW-0645">Protease</keyword>
<dbReference type="RefSeq" id="WP_088969820.1">
    <property type="nucleotide sequence ID" value="NZ_JBHLYF010000014.1"/>
</dbReference>
<dbReference type="Proteomes" id="UP000198210">
    <property type="component" value="Chromosome I"/>
</dbReference>
<proteinExistence type="inferred from homology"/>
<comment type="similarity">
    <text evidence="1 5 6">Belongs to the peptidase S8 family.</text>
</comment>
<feature type="domain" description="Peptidase S8/S53" evidence="8">
    <location>
        <begin position="191"/>
        <end position="630"/>
    </location>
</feature>
<gene>
    <name evidence="10" type="ORF">GA0074704_1504</name>
</gene>
<evidence type="ECO:0000313" key="11">
    <source>
        <dbReference type="Proteomes" id="UP000198210"/>
    </source>
</evidence>
<evidence type="ECO:0000256" key="4">
    <source>
        <dbReference type="ARBA" id="ARBA00022825"/>
    </source>
</evidence>
<dbReference type="Gene3D" id="3.40.50.200">
    <property type="entry name" value="Peptidase S8/S53 domain"/>
    <property type="match status" value="2"/>
</dbReference>
<dbReference type="Pfam" id="PF00082">
    <property type="entry name" value="Peptidase_S8"/>
    <property type="match status" value="1"/>
</dbReference>
<dbReference type="SUPFAM" id="SSF52743">
    <property type="entry name" value="Subtilisin-like"/>
    <property type="match status" value="1"/>
</dbReference>
<dbReference type="EMBL" id="LT607751">
    <property type="protein sequence ID" value="SCG43963.1"/>
    <property type="molecule type" value="Genomic_DNA"/>
</dbReference>
<keyword evidence="4 5" id="KW-0720">Serine protease</keyword>
<dbReference type="PROSITE" id="PS51892">
    <property type="entry name" value="SUBTILASE"/>
    <property type="match status" value="1"/>
</dbReference>
<evidence type="ECO:0000256" key="3">
    <source>
        <dbReference type="ARBA" id="ARBA00022801"/>
    </source>
</evidence>
<keyword evidence="7" id="KW-0732">Signal</keyword>
<evidence type="ECO:0000313" key="10">
    <source>
        <dbReference type="EMBL" id="SCG43963.1"/>
    </source>
</evidence>
<evidence type="ECO:0000256" key="1">
    <source>
        <dbReference type="ARBA" id="ARBA00011073"/>
    </source>
</evidence>
<evidence type="ECO:0000256" key="5">
    <source>
        <dbReference type="PROSITE-ProRule" id="PRU01240"/>
    </source>
</evidence>
<feature type="active site" description="Charge relay system" evidence="5">
    <location>
        <position position="200"/>
    </location>
</feature>
<reference evidence="10 11" key="1">
    <citation type="submission" date="2016-06" db="EMBL/GenBank/DDBJ databases">
        <authorList>
            <person name="Kjaerup R.B."/>
            <person name="Dalgaard T.S."/>
            <person name="Juul-Madsen H.R."/>
        </authorList>
    </citation>
    <scope>NUCLEOTIDE SEQUENCE [LARGE SCALE GENOMIC DNA]</scope>
    <source>
        <strain evidence="10 11">DSM 45097</strain>
    </source>
</reference>
<dbReference type="Gene3D" id="2.60.120.380">
    <property type="match status" value="1"/>
</dbReference>
<dbReference type="Pfam" id="PF04151">
    <property type="entry name" value="PPC"/>
    <property type="match status" value="1"/>
</dbReference>
<dbReference type="PRINTS" id="PR00723">
    <property type="entry name" value="SUBTILISIN"/>
</dbReference>
<evidence type="ECO:0000256" key="7">
    <source>
        <dbReference type="SAM" id="SignalP"/>
    </source>
</evidence>
<dbReference type="AlphaFoldDB" id="A0A1C5HDD4"/>